<keyword evidence="1" id="KW-0812">Transmembrane</keyword>
<proteinExistence type="predicted"/>
<feature type="transmembrane region" description="Helical" evidence="1">
    <location>
        <begin position="6"/>
        <end position="25"/>
    </location>
</feature>
<feature type="transmembrane region" description="Helical" evidence="1">
    <location>
        <begin position="72"/>
        <end position="92"/>
    </location>
</feature>
<dbReference type="Pfam" id="PF02325">
    <property type="entry name" value="CCB3_YggT"/>
    <property type="match status" value="1"/>
</dbReference>
<keyword evidence="1" id="KW-0472">Membrane</keyword>
<reference evidence="2 3" key="1">
    <citation type="submission" date="2016-11" db="EMBL/GenBank/DDBJ databases">
        <title>Actinomyces gypaetusis sp. nov. isolated from the vulture Gypaetus barbatus in Qinghai Tibet Plateau China.</title>
        <authorList>
            <person name="Meng X."/>
        </authorList>
    </citation>
    <scope>NUCLEOTIDE SEQUENCE [LARGE SCALE GENOMIC DNA]</scope>
    <source>
        <strain evidence="2 3">VUL4_2</strain>
    </source>
</reference>
<dbReference type="AlphaFoldDB" id="A0A1Q5PN42"/>
<keyword evidence="3" id="KW-1185">Reference proteome</keyword>
<name>A0A1Q5PN42_9ACTO</name>
<protein>
    <recommendedName>
        <fullName evidence="4">YggT family protein</fullName>
    </recommendedName>
</protein>
<dbReference type="EMBL" id="MQSV01000002">
    <property type="protein sequence ID" value="OKL48974.1"/>
    <property type="molecule type" value="Genomic_DNA"/>
</dbReference>
<accession>A0A1Q5PN42</accession>
<dbReference type="RefSeq" id="WP_073708962.1">
    <property type="nucleotide sequence ID" value="NZ_MQSU01000002.1"/>
</dbReference>
<dbReference type="GO" id="GO:0016020">
    <property type="term" value="C:membrane"/>
    <property type="evidence" value="ECO:0007669"/>
    <property type="project" value="InterPro"/>
</dbReference>
<evidence type="ECO:0008006" key="4">
    <source>
        <dbReference type="Google" id="ProtNLM"/>
    </source>
</evidence>
<gene>
    <name evidence="2" type="ORF">BSR29_03800</name>
</gene>
<feature type="transmembrane region" description="Helical" evidence="1">
    <location>
        <begin position="32"/>
        <end position="52"/>
    </location>
</feature>
<comment type="caution">
    <text evidence="2">The sequence shown here is derived from an EMBL/GenBank/DDBJ whole genome shotgun (WGS) entry which is preliminary data.</text>
</comment>
<sequence>MSTVLSVIYFLLWFYMLILLGRFVFDIIKIFVPRWAPPTVVAMIGNLCYALTDPPINFLRRLIPPLRLGMVALDMGILILFFAIGILQTIVVKMM</sequence>
<evidence type="ECO:0000313" key="2">
    <source>
        <dbReference type="EMBL" id="OKL48974.1"/>
    </source>
</evidence>
<keyword evidence="1" id="KW-1133">Transmembrane helix</keyword>
<evidence type="ECO:0000256" key="1">
    <source>
        <dbReference type="SAM" id="Phobius"/>
    </source>
</evidence>
<evidence type="ECO:0000313" key="3">
    <source>
        <dbReference type="Proteomes" id="UP000186785"/>
    </source>
</evidence>
<dbReference type="STRING" id="1921764.BSR28_03370"/>
<organism evidence="2 3">
    <name type="scientific">Boudabousia liubingyangii</name>
    <dbReference type="NCBI Taxonomy" id="1921764"/>
    <lineage>
        <taxon>Bacteria</taxon>
        <taxon>Bacillati</taxon>
        <taxon>Actinomycetota</taxon>
        <taxon>Actinomycetes</taxon>
        <taxon>Actinomycetales</taxon>
        <taxon>Actinomycetaceae</taxon>
        <taxon>Boudabousia</taxon>
    </lineage>
</organism>
<dbReference type="OrthoDB" id="3216131at2"/>
<dbReference type="InterPro" id="IPR003425">
    <property type="entry name" value="CCB3/YggT"/>
</dbReference>
<dbReference type="Proteomes" id="UP000186785">
    <property type="component" value="Unassembled WGS sequence"/>
</dbReference>